<reference evidence="1 2" key="1">
    <citation type="submission" date="2019-03" db="EMBL/GenBank/DDBJ databases">
        <title>Genomics of glacier-inhabiting Cryobacterium strains.</title>
        <authorList>
            <person name="Liu Q."/>
            <person name="Xin Y.-H."/>
        </authorList>
    </citation>
    <scope>NUCLEOTIDE SEQUENCE [LARGE SCALE GENOMIC DNA]</scope>
    <source>
        <strain evidence="1 2">HLT2-23</strain>
    </source>
</reference>
<organism evidence="1 2">
    <name type="scientific">Cryobacterium glaciale</name>
    <dbReference type="NCBI Taxonomy" id="1259145"/>
    <lineage>
        <taxon>Bacteria</taxon>
        <taxon>Bacillati</taxon>
        <taxon>Actinomycetota</taxon>
        <taxon>Actinomycetes</taxon>
        <taxon>Micrococcales</taxon>
        <taxon>Microbacteriaceae</taxon>
        <taxon>Cryobacterium</taxon>
    </lineage>
</organism>
<evidence type="ECO:0008006" key="3">
    <source>
        <dbReference type="Google" id="ProtNLM"/>
    </source>
</evidence>
<dbReference type="Gene3D" id="3.40.50.1820">
    <property type="entry name" value="alpha/beta hydrolase"/>
    <property type="match status" value="1"/>
</dbReference>
<protein>
    <recommendedName>
        <fullName evidence="3">Alpha/beta hydrolase</fullName>
    </recommendedName>
</protein>
<dbReference type="RefSeq" id="WP_134501970.1">
    <property type="nucleotide sequence ID" value="NZ_SOEY01000008.1"/>
</dbReference>
<sequence length="473" mass="48988">MIEPRDGAGGGDLTVSVGGTTVVATDVVLAQAAILRYTHIQAGEWKSRVASIRALDSDGPRNRASQETDLPLHWAEAALGHLEQRSGDLVVSLMDAAERYGRTERAAMQLALLGSAKVGYDLGLFRNLVLLLAAGPAAKAALAWQSWAGGSTRRPQALDPRLLTNPSVVLLTKLTVSSLDEVVAGGYGMPFPVALALGNSGLGLTGASGTALGVLALGRSGGRFREGPVRVAAVGAPIPARPPAGVGDLAANIPKAVEGQPQVRIERYGTPGHWSWAVYVGGTVDWDSVAMTEPWDLTANVSAMARQNSGSYEAVMQAMDAAGITSGDPVVLAGHSQGGLIATQVAASGAFDVRAVVTLGAPESPMPVPPGVATLTVEHTDDIVTASGGASLIDSDDRVTVRREAFVSAPLPEGEVLPAHHLDTYRETARLIDASPETTLQGFRDTVTGALGSAPGEAFLWRGIRLPERPVPQ</sequence>
<dbReference type="Proteomes" id="UP000298173">
    <property type="component" value="Unassembled WGS sequence"/>
</dbReference>
<dbReference type="EMBL" id="SOEY01000008">
    <property type="protein sequence ID" value="TFB75277.1"/>
    <property type="molecule type" value="Genomic_DNA"/>
</dbReference>
<proteinExistence type="predicted"/>
<evidence type="ECO:0000313" key="1">
    <source>
        <dbReference type="EMBL" id="TFB75277.1"/>
    </source>
</evidence>
<comment type="caution">
    <text evidence="1">The sequence shown here is derived from an EMBL/GenBank/DDBJ whole genome shotgun (WGS) entry which is preliminary data.</text>
</comment>
<accession>A0A4V3I8J9</accession>
<dbReference type="SUPFAM" id="SSF53474">
    <property type="entry name" value="alpha/beta-Hydrolases"/>
    <property type="match status" value="1"/>
</dbReference>
<dbReference type="InterPro" id="IPR029058">
    <property type="entry name" value="AB_hydrolase_fold"/>
</dbReference>
<name>A0A4V3I8J9_9MICO</name>
<dbReference type="AlphaFoldDB" id="A0A4V3I8J9"/>
<keyword evidence="2" id="KW-1185">Reference proteome</keyword>
<evidence type="ECO:0000313" key="2">
    <source>
        <dbReference type="Proteomes" id="UP000298173"/>
    </source>
</evidence>
<dbReference type="OrthoDB" id="4790882at2"/>
<gene>
    <name evidence="1" type="ORF">E3O06_05475</name>
</gene>